<dbReference type="GO" id="GO:0007032">
    <property type="term" value="P:endosome organization"/>
    <property type="evidence" value="ECO:0007669"/>
    <property type="project" value="TreeGrafter"/>
</dbReference>
<keyword evidence="7" id="KW-0539">Nucleus</keyword>
<dbReference type="PROSITE" id="PS51745">
    <property type="entry name" value="PB1"/>
    <property type="match status" value="1"/>
</dbReference>
<dbReference type="SUPFAM" id="SSF57850">
    <property type="entry name" value="RING/U-box"/>
    <property type="match status" value="1"/>
</dbReference>
<reference evidence="13 14" key="1">
    <citation type="submission" date="2023-03" db="EMBL/GenBank/DDBJ databases">
        <title>High recombination rates correlate with genetic variation in Cardiocondyla obscurior ants.</title>
        <authorList>
            <person name="Errbii M."/>
        </authorList>
    </citation>
    <scope>NUCLEOTIDE SEQUENCE [LARGE SCALE GENOMIC DNA]</scope>
    <source>
        <strain evidence="13">Alpha-2009</strain>
        <tissue evidence="13">Whole body</tissue>
    </source>
</reference>
<dbReference type="PANTHER" id="PTHR15090">
    <property type="entry name" value="SEQUESTOSOME 1-RELATED"/>
    <property type="match status" value="1"/>
</dbReference>
<organism evidence="13 14">
    <name type="scientific">Cardiocondyla obscurior</name>
    <dbReference type="NCBI Taxonomy" id="286306"/>
    <lineage>
        <taxon>Eukaryota</taxon>
        <taxon>Metazoa</taxon>
        <taxon>Ecdysozoa</taxon>
        <taxon>Arthropoda</taxon>
        <taxon>Hexapoda</taxon>
        <taxon>Insecta</taxon>
        <taxon>Pterygota</taxon>
        <taxon>Neoptera</taxon>
        <taxon>Endopterygota</taxon>
        <taxon>Hymenoptera</taxon>
        <taxon>Apocrita</taxon>
        <taxon>Aculeata</taxon>
        <taxon>Formicoidea</taxon>
        <taxon>Formicidae</taxon>
        <taxon>Myrmicinae</taxon>
        <taxon>Cardiocondyla</taxon>
    </lineage>
</organism>
<dbReference type="InterPro" id="IPR009060">
    <property type="entry name" value="UBA-like_sf"/>
</dbReference>
<dbReference type="Pfam" id="PF00569">
    <property type="entry name" value="ZZ"/>
    <property type="match status" value="1"/>
</dbReference>
<dbReference type="InterPro" id="IPR033741">
    <property type="entry name" value="SQSTM_UBA"/>
</dbReference>
<evidence type="ECO:0000259" key="12">
    <source>
        <dbReference type="PROSITE" id="PS51745"/>
    </source>
</evidence>
<dbReference type="PANTHER" id="PTHR15090:SF0">
    <property type="entry name" value="SEQUESTOSOME-1"/>
    <property type="match status" value="1"/>
</dbReference>
<keyword evidence="6" id="KW-0862">Zinc</keyword>
<dbReference type="CDD" id="cd02340">
    <property type="entry name" value="ZZ_NBR1_like"/>
    <property type="match status" value="1"/>
</dbReference>
<dbReference type="PROSITE" id="PS01357">
    <property type="entry name" value="ZF_ZZ_1"/>
    <property type="match status" value="1"/>
</dbReference>
<dbReference type="PROSITE" id="PS50030">
    <property type="entry name" value="UBA"/>
    <property type="match status" value="1"/>
</dbReference>
<comment type="subcellular location">
    <subcellularLocation>
        <location evidence="2">Cytoplasm</location>
    </subcellularLocation>
    <subcellularLocation>
        <location evidence="1">Nucleus</location>
    </subcellularLocation>
</comment>
<dbReference type="GO" id="GO:0035973">
    <property type="term" value="P:aggrephagy"/>
    <property type="evidence" value="ECO:0007669"/>
    <property type="project" value="TreeGrafter"/>
</dbReference>
<dbReference type="InterPro" id="IPR043145">
    <property type="entry name" value="Znf_ZZ_sf"/>
</dbReference>
<evidence type="ECO:0000313" key="14">
    <source>
        <dbReference type="Proteomes" id="UP001430953"/>
    </source>
</evidence>
<feature type="domain" description="PB1" evidence="12">
    <location>
        <begin position="3"/>
        <end position="97"/>
    </location>
</feature>
<dbReference type="GO" id="GO:0070530">
    <property type="term" value="F:K63-linked polyubiquitin modification-dependent protein binding"/>
    <property type="evidence" value="ECO:0007669"/>
    <property type="project" value="TreeGrafter"/>
</dbReference>
<keyword evidence="5 8" id="KW-0863">Zinc-finger</keyword>
<dbReference type="GO" id="GO:0044753">
    <property type="term" value="C:amphisome"/>
    <property type="evidence" value="ECO:0007669"/>
    <property type="project" value="TreeGrafter"/>
</dbReference>
<dbReference type="EMBL" id="JADYXP020000021">
    <property type="protein sequence ID" value="KAL0103333.1"/>
    <property type="molecule type" value="Genomic_DNA"/>
</dbReference>
<dbReference type="InterPro" id="IPR053793">
    <property type="entry name" value="PB1-like"/>
</dbReference>
<evidence type="ECO:0000256" key="1">
    <source>
        <dbReference type="ARBA" id="ARBA00004123"/>
    </source>
</evidence>
<feature type="region of interest" description="Disordered" evidence="9">
    <location>
        <begin position="236"/>
        <end position="268"/>
    </location>
</feature>
<feature type="domain" description="UBA" evidence="10">
    <location>
        <begin position="441"/>
        <end position="486"/>
    </location>
</feature>
<sequence length="489" mass="55306">MGKLSFKVYLTSEDPWIQGPTEVRRFGIDADVAKNFNYLREKLQSIFPQLRNKNFIVTWKDIENESITISTNEELELALEEMESHKIGMIKLYVTLLMEQKEGIDMPKIEKILHPGVVCDVCEKDIHGFRFKCMQCRDYDLCTECMTLGNHSQHYMVRMTQPIEWSSYHGRRLAHHMHKFLKKTAAHCKDDERRYFHKSKRNDCPLFNVDGKFGPIDLFINELVNLFDIFIDSSDESNEQKRTPKEQHKEPSAEAATEATEDPQQEATRRSFSQLLKLVEDNISNFSQFLDPLGINVTVLADDDSPNQKQASSAQTKTNAQKPEAGPSTSENTGKKFPGEGKKLRDDPIGTANTSLSTDNASTQKEATKGATGGAEQAAEAEEWTMIQRESVNNSCTSSASSSSDEVIKESTPSAPVPEKTPSNQQIYPSLPQEVRHEFHHPDPKIQQAVEAMIAMGFSNEGQWLTHLLVAQNGNIDKALDVIYPVRRH</sequence>
<dbReference type="InterPro" id="IPR000270">
    <property type="entry name" value="PB1_dom"/>
</dbReference>
<protein>
    <recommendedName>
        <fullName evidence="15">Sequestosome-1</fullName>
    </recommendedName>
</protein>
<dbReference type="CDD" id="cd14320">
    <property type="entry name" value="UBA_SQSTM"/>
    <property type="match status" value="1"/>
</dbReference>
<evidence type="ECO:0000256" key="7">
    <source>
        <dbReference type="ARBA" id="ARBA00023242"/>
    </source>
</evidence>
<accession>A0AAW2EHW8</accession>
<dbReference type="InterPro" id="IPR015940">
    <property type="entry name" value="UBA"/>
</dbReference>
<keyword evidence="3" id="KW-0963">Cytoplasm</keyword>
<dbReference type="GO" id="GO:0016235">
    <property type="term" value="C:aggresome"/>
    <property type="evidence" value="ECO:0007669"/>
    <property type="project" value="TreeGrafter"/>
</dbReference>
<feature type="compositionally biased region" description="Basic and acidic residues" evidence="9">
    <location>
        <begin position="238"/>
        <end position="252"/>
    </location>
</feature>
<dbReference type="Gene3D" id="3.30.60.90">
    <property type="match status" value="1"/>
</dbReference>
<evidence type="ECO:0000256" key="5">
    <source>
        <dbReference type="ARBA" id="ARBA00022771"/>
    </source>
</evidence>
<dbReference type="Pfam" id="PF00564">
    <property type="entry name" value="PB1"/>
    <property type="match status" value="1"/>
</dbReference>
<feature type="compositionally biased region" description="Polar residues" evidence="9">
    <location>
        <begin position="307"/>
        <end position="332"/>
    </location>
</feature>
<evidence type="ECO:0000256" key="4">
    <source>
        <dbReference type="ARBA" id="ARBA00022723"/>
    </source>
</evidence>
<dbReference type="AlphaFoldDB" id="A0AAW2EHW8"/>
<dbReference type="PROSITE" id="PS50135">
    <property type="entry name" value="ZF_ZZ_2"/>
    <property type="match status" value="1"/>
</dbReference>
<evidence type="ECO:0000313" key="13">
    <source>
        <dbReference type="EMBL" id="KAL0103333.1"/>
    </source>
</evidence>
<dbReference type="GO" id="GO:0000423">
    <property type="term" value="P:mitophagy"/>
    <property type="evidence" value="ECO:0007669"/>
    <property type="project" value="TreeGrafter"/>
</dbReference>
<dbReference type="GO" id="GO:0008270">
    <property type="term" value="F:zinc ion binding"/>
    <property type="evidence" value="ECO:0007669"/>
    <property type="project" value="UniProtKB-KW"/>
</dbReference>
<evidence type="ECO:0000259" key="11">
    <source>
        <dbReference type="PROSITE" id="PS50135"/>
    </source>
</evidence>
<feature type="compositionally biased region" description="Basic and acidic residues" evidence="9">
    <location>
        <begin position="333"/>
        <end position="348"/>
    </location>
</feature>
<feature type="region of interest" description="Disordered" evidence="9">
    <location>
        <begin position="304"/>
        <end position="423"/>
    </location>
</feature>
<evidence type="ECO:0000256" key="9">
    <source>
        <dbReference type="SAM" id="MobiDB-lite"/>
    </source>
</evidence>
<keyword evidence="14" id="KW-1185">Reference proteome</keyword>
<dbReference type="SUPFAM" id="SSF54277">
    <property type="entry name" value="CAD &amp; PB1 domains"/>
    <property type="match status" value="1"/>
</dbReference>
<proteinExistence type="predicted"/>
<evidence type="ECO:0000256" key="2">
    <source>
        <dbReference type="ARBA" id="ARBA00004496"/>
    </source>
</evidence>
<dbReference type="Pfam" id="PF16577">
    <property type="entry name" value="UBA_5"/>
    <property type="match status" value="1"/>
</dbReference>
<dbReference type="SUPFAM" id="SSF46934">
    <property type="entry name" value="UBA-like"/>
    <property type="match status" value="1"/>
</dbReference>
<dbReference type="GO" id="GO:0005080">
    <property type="term" value="F:protein kinase C binding"/>
    <property type="evidence" value="ECO:0007669"/>
    <property type="project" value="TreeGrafter"/>
</dbReference>
<feature type="domain" description="ZZ-type" evidence="11">
    <location>
        <begin position="114"/>
        <end position="164"/>
    </location>
</feature>
<dbReference type="SMART" id="SM00165">
    <property type="entry name" value="UBA"/>
    <property type="match status" value="1"/>
</dbReference>
<dbReference type="Gene3D" id="3.10.20.90">
    <property type="entry name" value="Phosphatidylinositol 3-kinase Catalytic Subunit, Chain A, domain 1"/>
    <property type="match status" value="1"/>
</dbReference>
<name>A0AAW2EHW8_9HYME</name>
<dbReference type="InterPro" id="IPR000433">
    <property type="entry name" value="Znf_ZZ"/>
</dbReference>
<feature type="compositionally biased region" description="Low complexity" evidence="9">
    <location>
        <begin position="391"/>
        <end position="404"/>
    </location>
</feature>
<evidence type="ECO:0000256" key="6">
    <source>
        <dbReference type="ARBA" id="ARBA00022833"/>
    </source>
</evidence>
<dbReference type="GO" id="GO:0005634">
    <property type="term" value="C:nucleus"/>
    <property type="evidence" value="ECO:0007669"/>
    <property type="project" value="UniProtKB-SubCell"/>
</dbReference>
<evidence type="ECO:0000259" key="10">
    <source>
        <dbReference type="PROSITE" id="PS50030"/>
    </source>
</evidence>
<evidence type="ECO:0000256" key="3">
    <source>
        <dbReference type="ARBA" id="ARBA00022490"/>
    </source>
</evidence>
<dbReference type="InterPro" id="IPR052260">
    <property type="entry name" value="Autophagy_Rcpt_SigReg"/>
</dbReference>
<feature type="compositionally biased region" description="Polar residues" evidence="9">
    <location>
        <begin position="351"/>
        <end position="362"/>
    </location>
</feature>
<dbReference type="Proteomes" id="UP001430953">
    <property type="component" value="Unassembled WGS sequence"/>
</dbReference>
<gene>
    <name evidence="13" type="ORF">PUN28_017544</name>
</gene>
<dbReference type="SMART" id="SM00291">
    <property type="entry name" value="ZnF_ZZ"/>
    <property type="match status" value="1"/>
</dbReference>
<keyword evidence="4" id="KW-0479">Metal-binding</keyword>
<dbReference type="FunFam" id="3.10.20.90:FF:000320">
    <property type="entry name" value="Predicted protein"/>
    <property type="match status" value="1"/>
</dbReference>
<dbReference type="Gene3D" id="1.10.8.10">
    <property type="entry name" value="DNA helicase RuvA subunit, C-terminal domain"/>
    <property type="match status" value="1"/>
</dbReference>
<evidence type="ECO:0000256" key="8">
    <source>
        <dbReference type="PROSITE-ProRule" id="PRU00228"/>
    </source>
</evidence>
<evidence type="ECO:0008006" key="15">
    <source>
        <dbReference type="Google" id="ProtNLM"/>
    </source>
</evidence>
<comment type="caution">
    <text evidence="13">The sequence shown here is derived from an EMBL/GenBank/DDBJ whole genome shotgun (WGS) entry which is preliminary data.</text>
</comment>